<dbReference type="GO" id="GO:0005737">
    <property type="term" value="C:cytoplasm"/>
    <property type="evidence" value="ECO:0007669"/>
    <property type="project" value="TreeGrafter"/>
</dbReference>
<dbReference type="InterPro" id="IPR005225">
    <property type="entry name" value="Small_GTP-bd"/>
</dbReference>
<keyword evidence="1" id="KW-0812">Transmembrane</keyword>
<evidence type="ECO:0000313" key="4">
    <source>
        <dbReference type="Proteomes" id="UP000071859"/>
    </source>
</evidence>
<feature type="transmembrane region" description="Helical" evidence="1">
    <location>
        <begin position="221"/>
        <end position="239"/>
    </location>
</feature>
<dbReference type="GO" id="GO:0005525">
    <property type="term" value="F:GTP binding"/>
    <property type="evidence" value="ECO:0007669"/>
    <property type="project" value="InterPro"/>
</dbReference>
<dbReference type="SUPFAM" id="SSF52540">
    <property type="entry name" value="P-loop containing nucleoside triphosphate hydrolases"/>
    <property type="match status" value="1"/>
</dbReference>
<comment type="caution">
    <text evidence="3">The sequence shown here is derived from an EMBL/GenBank/DDBJ whole genome shotgun (WGS) entry which is preliminary data.</text>
</comment>
<dbReference type="EMBL" id="FCOX02000075">
    <property type="protein sequence ID" value="SAL05160.1"/>
    <property type="molecule type" value="Genomic_DNA"/>
</dbReference>
<keyword evidence="4" id="KW-1185">Reference proteome</keyword>
<dbReference type="NCBIfam" id="TIGR00231">
    <property type="entry name" value="small_GTP"/>
    <property type="match status" value="1"/>
</dbReference>
<proteinExistence type="predicted"/>
<dbReference type="GO" id="GO:0030488">
    <property type="term" value="P:tRNA methylation"/>
    <property type="evidence" value="ECO:0007669"/>
    <property type="project" value="TreeGrafter"/>
</dbReference>
<dbReference type="PANTHER" id="PTHR42714">
    <property type="entry name" value="TRNA MODIFICATION GTPASE GTPBP3"/>
    <property type="match status" value="1"/>
</dbReference>
<dbReference type="OrthoDB" id="238366at2"/>
<feature type="domain" description="G" evidence="2">
    <location>
        <begin position="30"/>
        <end position="140"/>
    </location>
</feature>
<keyword evidence="1" id="KW-1133">Transmembrane helix</keyword>
<evidence type="ECO:0000259" key="2">
    <source>
        <dbReference type="Pfam" id="PF01926"/>
    </source>
</evidence>
<dbReference type="Proteomes" id="UP000071859">
    <property type="component" value="Unassembled WGS sequence"/>
</dbReference>
<feature type="transmembrane region" description="Helical" evidence="1">
    <location>
        <begin position="303"/>
        <end position="324"/>
    </location>
</feature>
<dbReference type="GO" id="GO:0002098">
    <property type="term" value="P:tRNA wobble uridine modification"/>
    <property type="evidence" value="ECO:0007669"/>
    <property type="project" value="TreeGrafter"/>
</dbReference>
<dbReference type="RefSeq" id="WP_062611475.1">
    <property type="nucleotide sequence ID" value="NZ_FCOX02000075.1"/>
</dbReference>
<gene>
    <name evidence="3" type="ORF">AWB78_07331</name>
</gene>
<sequence length="376" mass="41141">MSGENSKTQFDKTFDQAYEERSPNFDEHVNIALVGKVSAGKSSLLNAILGRTREDPIARVGASSGVTTKVTPYKLDEHVLIIDCPGLDDVRKENSEETKDFLGSIDLGLFVVTGSADASQKSNFGDLKKNCKKTLVILNKIDEWDDLEESAYHDVVDQWKRVLGVDKVFGTCTKGFDPKMRQSAPMDLRGVDEVRKEIFDFLESEKKDILLARHLKSKESYAIGFIAAALVAVAGEAFIPGSAAYITATQVVAITSLNYLYKGEVLSKSSALALLPTFAGETLGTSAFLFAKSFLPPTGVLDVAAAGIAVSITFAMLAAVKWVLENEHSLEEKKVLKEAFNSFNKVGQELKHVSLSDFKDKTSIVKLLIRLLSKKF</sequence>
<dbReference type="InterPro" id="IPR006073">
    <property type="entry name" value="GTP-bd"/>
</dbReference>
<evidence type="ECO:0000313" key="3">
    <source>
        <dbReference type="EMBL" id="SAL05160.1"/>
    </source>
</evidence>
<reference evidence="3" key="1">
    <citation type="submission" date="2016-01" db="EMBL/GenBank/DDBJ databases">
        <authorList>
            <person name="Peeters C."/>
        </authorList>
    </citation>
    <scope>NUCLEOTIDE SEQUENCE</scope>
    <source>
        <strain evidence="3">LMG 29321</strain>
    </source>
</reference>
<dbReference type="Pfam" id="PF01926">
    <property type="entry name" value="MMR_HSR1"/>
    <property type="match status" value="1"/>
</dbReference>
<dbReference type="AlphaFoldDB" id="A0A158EEM6"/>
<accession>A0A158EEM6</accession>
<dbReference type="InterPro" id="IPR027417">
    <property type="entry name" value="P-loop_NTPase"/>
</dbReference>
<dbReference type="PANTHER" id="PTHR42714:SF6">
    <property type="entry name" value="TRANSLATION INITIATION FACTOR IF-2"/>
    <property type="match status" value="1"/>
</dbReference>
<protein>
    <submittedName>
        <fullName evidence="3">GTP-binding protein Der</fullName>
    </submittedName>
</protein>
<organism evidence="3 4">
    <name type="scientific">Caballeronia calidae</name>
    <dbReference type="NCBI Taxonomy" id="1777139"/>
    <lineage>
        <taxon>Bacteria</taxon>
        <taxon>Pseudomonadati</taxon>
        <taxon>Pseudomonadota</taxon>
        <taxon>Betaproteobacteria</taxon>
        <taxon>Burkholderiales</taxon>
        <taxon>Burkholderiaceae</taxon>
        <taxon>Caballeronia</taxon>
    </lineage>
</organism>
<evidence type="ECO:0000256" key="1">
    <source>
        <dbReference type="SAM" id="Phobius"/>
    </source>
</evidence>
<name>A0A158EEM6_9BURK</name>
<dbReference type="Gene3D" id="3.40.50.300">
    <property type="entry name" value="P-loop containing nucleotide triphosphate hydrolases"/>
    <property type="match status" value="1"/>
</dbReference>
<keyword evidence="1" id="KW-0472">Membrane</keyword>